<keyword evidence="8" id="KW-1185">Reference proteome</keyword>
<evidence type="ECO:0000259" key="5">
    <source>
        <dbReference type="PROSITE" id="PS50240"/>
    </source>
</evidence>
<dbReference type="CDD" id="cd00190">
    <property type="entry name" value="Tryp_SPc"/>
    <property type="match status" value="1"/>
</dbReference>
<keyword evidence="3" id="KW-0732">Signal</keyword>
<dbReference type="SUPFAM" id="SSF81383">
    <property type="entry name" value="F-box domain"/>
    <property type="match status" value="1"/>
</dbReference>
<accession>W5JUB1</accession>
<dbReference type="InterPro" id="IPR043504">
    <property type="entry name" value="Peptidase_S1_PA_chymotrypsin"/>
</dbReference>
<reference evidence="6" key="2">
    <citation type="submission" date="2010-05" db="EMBL/GenBank/DDBJ databases">
        <authorList>
            <person name="Almeida L.G."/>
            <person name="Nicolas M.F."/>
            <person name="Souza R.C."/>
            <person name="Vasconcelos A.T.R."/>
        </authorList>
    </citation>
    <scope>NUCLEOTIDE SEQUENCE</scope>
</reference>
<dbReference type="AlphaFoldDB" id="W5JUB1"/>
<dbReference type="SMART" id="SM00020">
    <property type="entry name" value="Tryp_SPc"/>
    <property type="match status" value="1"/>
</dbReference>
<feature type="domain" description="F-box" evidence="4">
    <location>
        <begin position="304"/>
        <end position="350"/>
    </location>
</feature>
<evidence type="ECO:0000259" key="4">
    <source>
        <dbReference type="PROSITE" id="PS50181"/>
    </source>
</evidence>
<evidence type="ECO:0000313" key="8">
    <source>
        <dbReference type="Proteomes" id="UP000000673"/>
    </source>
</evidence>
<dbReference type="VEuPathDB" id="VectorBase:ADAR2_001208"/>
<dbReference type="EnsemblMetazoa" id="ADAC000414-RA">
    <property type="protein sequence ID" value="ADAC000414-PA"/>
    <property type="gene ID" value="ADAC000414"/>
</dbReference>
<dbReference type="PROSITE" id="PS50181">
    <property type="entry name" value="FBOX"/>
    <property type="match status" value="1"/>
</dbReference>
<reference evidence="6" key="3">
    <citation type="journal article" date="2013" name="Nucleic Acids Res.">
        <title>The genome of Anopheles darlingi, the main neotropical malaria vector.</title>
        <authorList>
            <person name="Marinotti O."/>
            <person name="Cerqueira G.C."/>
            <person name="de Almeida L.G."/>
            <person name="Ferro M.I."/>
            <person name="Loreto E.L."/>
            <person name="Zaha A."/>
            <person name="Teixeira S.M."/>
            <person name="Wespiser A.R."/>
            <person name="Almeida E Silva A."/>
            <person name="Schlindwein A.D."/>
            <person name="Pacheco A.C."/>
            <person name="Silva A.L."/>
            <person name="Graveley B.R."/>
            <person name="Walenz B.P."/>
            <person name="Lima Bde A."/>
            <person name="Ribeiro C.A."/>
            <person name="Nunes-Silva C.G."/>
            <person name="de Carvalho C.R."/>
            <person name="Soares C.M."/>
            <person name="de Menezes C.B."/>
            <person name="Matiolli C."/>
            <person name="Caffrey D."/>
            <person name="Araujo D.A."/>
            <person name="de Oliveira D.M."/>
            <person name="Golenbock D."/>
            <person name="Grisard E.C."/>
            <person name="Fantinatti-Garboggini F."/>
            <person name="de Carvalho F.M."/>
            <person name="Barcellos F.G."/>
            <person name="Prosdocimi F."/>
            <person name="May G."/>
            <person name="Azevedo Junior G.M."/>
            <person name="Guimaraes G.M."/>
            <person name="Goldman G.H."/>
            <person name="Padilha I.Q."/>
            <person name="Batista Jda S."/>
            <person name="Ferro J.A."/>
            <person name="Ribeiro J.M."/>
            <person name="Fietto J.L."/>
            <person name="Dabbas K.M."/>
            <person name="Cerdeira L."/>
            <person name="Agnez-Lima L.F."/>
            <person name="Brocchi M."/>
            <person name="de Carvalho M.O."/>
            <person name="Teixeira Mde M."/>
            <person name="Diniz Maia Mde M."/>
            <person name="Goldman M.H."/>
            <person name="Cruz Schneider M.P."/>
            <person name="Felipe M.S."/>
            <person name="Hungria M."/>
            <person name="Nicolas M.F."/>
            <person name="Pereira M."/>
            <person name="Montes M.A."/>
            <person name="Cantao M.E."/>
            <person name="Vincentz M."/>
            <person name="Rafael M.S."/>
            <person name="Silverman N."/>
            <person name="Stoco P.H."/>
            <person name="Souza R.C."/>
            <person name="Vicentini R."/>
            <person name="Gazzinelli R.T."/>
            <person name="Neves Rde O."/>
            <person name="Silva R."/>
            <person name="Astolfi-Filho S."/>
            <person name="Maciel T.E."/>
            <person name="Urmenyi T.P."/>
            <person name="Tadei W.P."/>
            <person name="Camargo E.P."/>
            <person name="de Vasconcelos A.T."/>
        </authorList>
    </citation>
    <scope>NUCLEOTIDE SEQUENCE</scope>
</reference>
<evidence type="ECO:0000256" key="1">
    <source>
        <dbReference type="ARBA" id="ARBA00024195"/>
    </source>
</evidence>
<dbReference type="Gene3D" id="1.20.1280.50">
    <property type="match status" value="1"/>
</dbReference>
<feature type="compositionally biased region" description="Polar residues" evidence="2">
    <location>
        <begin position="280"/>
        <end position="292"/>
    </location>
</feature>
<name>W5JUB1_ANODA</name>
<dbReference type="eggNOG" id="KOG1947">
    <property type="taxonomic scope" value="Eukaryota"/>
</dbReference>
<dbReference type="HOGENOM" id="CLU_020377_0_0_1"/>
<dbReference type="InterPro" id="IPR001810">
    <property type="entry name" value="F-box_dom"/>
</dbReference>
<feature type="signal peptide" evidence="3">
    <location>
        <begin position="1"/>
        <end position="21"/>
    </location>
</feature>
<organism evidence="6">
    <name type="scientific">Anopheles darlingi</name>
    <name type="common">Mosquito</name>
    <dbReference type="NCBI Taxonomy" id="43151"/>
    <lineage>
        <taxon>Eukaryota</taxon>
        <taxon>Metazoa</taxon>
        <taxon>Ecdysozoa</taxon>
        <taxon>Arthropoda</taxon>
        <taxon>Hexapoda</taxon>
        <taxon>Insecta</taxon>
        <taxon>Pterygota</taxon>
        <taxon>Neoptera</taxon>
        <taxon>Endopterygota</taxon>
        <taxon>Diptera</taxon>
        <taxon>Nematocera</taxon>
        <taxon>Culicoidea</taxon>
        <taxon>Culicidae</taxon>
        <taxon>Anophelinae</taxon>
        <taxon>Anopheles</taxon>
    </lineage>
</organism>
<protein>
    <recommendedName>
        <fullName evidence="9">F-box domain-containing protein</fullName>
    </recommendedName>
</protein>
<dbReference type="InterPro" id="IPR009003">
    <property type="entry name" value="Peptidase_S1_PA"/>
</dbReference>
<dbReference type="Gene3D" id="3.80.10.10">
    <property type="entry name" value="Ribonuclease Inhibitor"/>
    <property type="match status" value="1"/>
</dbReference>
<dbReference type="Gene3D" id="2.40.10.10">
    <property type="entry name" value="Trypsin-like serine proteases"/>
    <property type="match status" value="2"/>
</dbReference>
<proteinExistence type="inferred from homology"/>
<evidence type="ECO:0000313" key="6">
    <source>
        <dbReference type="EMBL" id="ETN67731.1"/>
    </source>
</evidence>
<dbReference type="InterPro" id="IPR001254">
    <property type="entry name" value="Trypsin_dom"/>
</dbReference>
<evidence type="ECO:0000313" key="7">
    <source>
        <dbReference type="EnsemblMetazoa" id="ADAC000414-PA"/>
    </source>
</evidence>
<reference evidence="7" key="4">
    <citation type="submission" date="2015-06" db="UniProtKB">
        <authorList>
            <consortium name="EnsemblMetazoa"/>
        </authorList>
    </citation>
    <scope>IDENTIFICATION</scope>
</reference>
<dbReference type="InterPro" id="IPR032675">
    <property type="entry name" value="LRR_dom_sf"/>
</dbReference>
<gene>
    <name evidence="6" type="ORF">AND_000414</name>
</gene>
<dbReference type="VEuPathDB" id="VectorBase:ADAR2_000394"/>
<evidence type="ECO:0000256" key="2">
    <source>
        <dbReference type="SAM" id="MobiDB-lite"/>
    </source>
</evidence>
<dbReference type="VEuPathDB" id="VectorBase:ADAR2_006938"/>
<dbReference type="FunCoup" id="W5JUB1">
    <property type="interactions" value="6"/>
</dbReference>
<evidence type="ECO:0008006" key="9">
    <source>
        <dbReference type="Google" id="ProtNLM"/>
    </source>
</evidence>
<dbReference type="eggNOG" id="KOG3627">
    <property type="taxonomic scope" value="Eukaryota"/>
</dbReference>
<dbReference type="PANTHER" id="PTHR20872">
    <property type="match status" value="1"/>
</dbReference>
<dbReference type="InterPro" id="IPR036047">
    <property type="entry name" value="F-box-like_dom_sf"/>
</dbReference>
<evidence type="ECO:0000256" key="3">
    <source>
        <dbReference type="SAM" id="SignalP"/>
    </source>
</evidence>
<feature type="domain" description="Peptidase S1" evidence="5">
    <location>
        <begin position="62"/>
        <end position="307"/>
    </location>
</feature>
<feature type="chain" id="PRO_5010155991" description="F-box domain-containing protein" evidence="3">
    <location>
        <begin position="22"/>
        <end position="774"/>
    </location>
</feature>
<comment type="similarity">
    <text evidence="1">Belongs to the peptidase S1 family. CLIP subfamily.</text>
</comment>
<feature type="region of interest" description="Disordered" evidence="2">
    <location>
        <begin position="278"/>
        <end position="301"/>
    </location>
</feature>
<dbReference type="VEuPathDB" id="VectorBase:ADAC000414"/>
<dbReference type="Proteomes" id="UP000000673">
    <property type="component" value="Unassembled WGS sequence"/>
</dbReference>
<dbReference type="Pfam" id="PF00089">
    <property type="entry name" value="Trypsin"/>
    <property type="match status" value="1"/>
</dbReference>
<dbReference type="GO" id="GO:0006508">
    <property type="term" value="P:proteolysis"/>
    <property type="evidence" value="ECO:0007669"/>
    <property type="project" value="InterPro"/>
</dbReference>
<reference evidence="6 8" key="1">
    <citation type="journal article" date="2010" name="BMC Genomics">
        <title>Combination of measures distinguishes pre-miRNAs from other stem-loops in the genome of the newly sequenced Anopheles darlingi.</title>
        <authorList>
            <person name="Mendes N.D."/>
            <person name="Freitas A.T."/>
            <person name="Vasconcelos A.T."/>
            <person name="Sagot M.F."/>
        </authorList>
    </citation>
    <scope>NUCLEOTIDE SEQUENCE</scope>
</reference>
<sequence length="774" mass="86477">MLGSNFLIAALVASIAVGVNAQFAGCDRQKTFTSGEVFYVESPNYSNYFPSGTNCRWQLTAPTGNTLYINCYDVVLASYHAITAVHCMTGRSISAVGLLVGDHNLSIGTDTSYSVLMRLASITNHPSYRSSPSTNDIAIARTADRIVFNAAVGPACLPLRFSTSSFEGAVVEATGWGTLDFGLPASKVLQKVSLNVISQQSCSSQMPNIVASHICTYTPGRDTCQYDSGGPLFLTSSGYLYLVGPSFFSLGGESLYWNLTHTEACYIEVDEDDEAASGAFESSTADLSNENDFQTDDPTEQQGWTQWSNLPDHILERIFSHLTVKERYYASLTCYGWYRAFYLPHVWSNFLVEDATLGRMKYNYYSGWQPVLDHSRLQSCLLSVGHLIRGLDFRPQVSFNNMFQFMSLISWAMEQNTSPKGCPREWVGCGSRIRSLNYLFPCNMAYSEDPDSIKLFGTGGQLLAALKRLMLCLTNLHSLSLVDLMLERYEANHLLDEVLESCCLVLRRLCLVNVTSVHCPIMHIGLFLNLQVLIVSPQNVDDDVLMLLADSKVKHLTLLQNRYTPPALAISPCSAKAWLTVRRDNPRLRVHLRVESTSNAQILLQPEAPVASMIYQTPKTKITSDQLVGAVDAYKYTLTVYGHEQLLTDTKSCGKHDGEFQERPDSLLVLLARSCAGLNALMIRECISTATILLIARTAHNLRHLYVNRAQVMLECDWPRNPEWTEEFYQWLRVTSSSLESTEREVGRILDHPSWHLLSEEHFQSTSLARHVAF</sequence>
<dbReference type="PANTHER" id="PTHR20872:SF1">
    <property type="entry name" value="F-BOX DOMAIN-CONTAINING PROTEIN"/>
    <property type="match status" value="1"/>
</dbReference>
<dbReference type="GO" id="GO:0004252">
    <property type="term" value="F:serine-type endopeptidase activity"/>
    <property type="evidence" value="ECO:0007669"/>
    <property type="project" value="InterPro"/>
</dbReference>
<dbReference type="SUPFAM" id="SSF52047">
    <property type="entry name" value="RNI-like"/>
    <property type="match status" value="1"/>
</dbReference>
<dbReference type="SUPFAM" id="SSF50494">
    <property type="entry name" value="Trypsin-like serine proteases"/>
    <property type="match status" value="1"/>
</dbReference>
<dbReference type="EMBL" id="ADMH02000120">
    <property type="protein sequence ID" value="ETN67731.1"/>
    <property type="molecule type" value="Genomic_DNA"/>
</dbReference>
<dbReference type="PROSITE" id="PS50240">
    <property type="entry name" value="TRYPSIN_DOM"/>
    <property type="match status" value="1"/>
</dbReference>
<dbReference type="Pfam" id="PF12937">
    <property type="entry name" value="F-box-like"/>
    <property type="match status" value="1"/>
</dbReference>
<dbReference type="STRING" id="43151.W5JUB1"/>